<feature type="domain" description="Methionyl/Leucyl tRNA synthetase" evidence="14">
    <location>
        <begin position="77"/>
        <end position="142"/>
    </location>
</feature>
<dbReference type="STRING" id="327505.A0A2H3HM42"/>
<feature type="compositionally biased region" description="Basic and acidic residues" evidence="11">
    <location>
        <begin position="11"/>
        <end position="21"/>
    </location>
</feature>
<accession>A0A2H3HM42</accession>
<dbReference type="InterPro" id="IPR014729">
    <property type="entry name" value="Rossmann-like_a/b/a_fold"/>
</dbReference>
<dbReference type="Pfam" id="PF00133">
    <property type="entry name" value="tRNA-synt_1"/>
    <property type="match status" value="1"/>
</dbReference>
<dbReference type="SUPFAM" id="SSF52374">
    <property type="entry name" value="Nucleotidylyl transferase"/>
    <property type="match status" value="1"/>
</dbReference>
<dbReference type="AlphaFoldDB" id="A0A2H3HM42"/>
<sequence length="1106" mass="124862">MATDDLPLMDKTLHPSKTKELKGTEKRDSIIAVEKKYQRIWADDKIFEVNAPTINEYPLDSTIPTELRDKYPVWMGTMAFPYQNSRLHAGHVFSMSKVEFGAGVARMQGKRALFPMGFHATGMPIKAAADKLKMEIQQFGQDFLMYEEGETPVEASIPSMGICKNEIHHFADPQYWLTYFPPLAKEDLTSLGCRIDWRRSFITTDINPYFDSFVGRTIPYLVASSLSQAAARYTDVQWQMRVLKKQDKIKFGKRYTIYSIRDGQPCMDHDRSEGEGVGTQEYTGLKMKILQWNKWPKELPQNACVFMIPATLRPETMYGQTAVCVSPKITYGIFRASKDEYYVITHRAARNMAYQEIFAKDGEIDHVVDVSGADLIGALVHAPLSVHTDGIRVLPMESILPGKGTGIVSNLINRTALIPVGVVACVPSDSPADYITIMDLRKKAQFYGIQQEWTELEIISIIETPRSDLIAKALVEDLKIHSPKDAIQLEKAKNIAYTDGFYKGRMKIGLCAGETVQSAKSKVRKQLIDEGLALSYYEPERKVVSRSSDDCIVALMDQWYIDYGEDSWKKLALHHLHNGLDTFGDETRNAFDGVLNWLNQWACARSFGLGSRLPWDTQFMVESLSDSTIYMAYYTVCHLLHEDIYGHAKGSLDVEAKQMIDEVWDYIFCRRELGQDVLQSGIPKSSLKTMRRSFSYEYPLSLRSSGKDLISNHLTFCLYVHLAIWENQPEYWPEGIRCNGHLMLNGEKMSKSTGNFMTLQDLVKKYGADATRIGLADAGDSIGDSNLVEDLMDSAILRLYTLREWIEDTLKSPLRSGELNFVDNIFANEMNTLAGDAIKCYGETSYKMALKAGFYDFNNTLSFYKEQSAAVKMHRDLVSRFVELQCLLMAVIAPHWAEGIWLEVLKKPHSIQLARFPEVPEVDAGLSAARKYISQTSSSINATESLQMKKMAKGKDISFDPKKPKKLTIYMSDKFPDWQSTLVGLFQELWDPATKSVDDKTLMGRIDKAQRKRAVPFVQALKKRLQSGETESAVLARKLPFDEERVLIFMINTLMRSAGLAQIQVLKVQEGESQGVDITTGDMVGNMPPVAASAVPGSPTFFFVNV</sequence>
<dbReference type="GO" id="GO:0004823">
    <property type="term" value="F:leucine-tRNA ligase activity"/>
    <property type="evidence" value="ECO:0007669"/>
    <property type="project" value="UniProtKB-EC"/>
</dbReference>
<protein>
    <recommendedName>
        <fullName evidence="2">leucine--tRNA ligase</fullName>
        <ecNumber evidence="2">6.1.1.4</ecNumber>
    </recommendedName>
    <alternativeName>
        <fullName evidence="8">Leucyl-tRNA synthetase</fullName>
    </alternativeName>
</protein>
<evidence type="ECO:0000256" key="1">
    <source>
        <dbReference type="ARBA" id="ARBA00005594"/>
    </source>
</evidence>
<dbReference type="Gene3D" id="3.40.50.620">
    <property type="entry name" value="HUPs"/>
    <property type="match status" value="2"/>
</dbReference>
<evidence type="ECO:0000256" key="8">
    <source>
        <dbReference type="ARBA" id="ARBA00030520"/>
    </source>
</evidence>
<evidence type="ECO:0000259" key="13">
    <source>
        <dbReference type="Pfam" id="PF08264"/>
    </source>
</evidence>
<evidence type="ECO:0000256" key="6">
    <source>
        <dbReference type="ARBA" id="ARBA00022917"/>
    </source>
</evidence>
<evidence type="ECO:0000313" key="15">
    <source>
        <dbReference type="EMBL" id="PCD38723.1"/>
    </source>
</evidence>
<dbReference type="EC" id="6.1.1.4" evidence="2"/>
<dbReference type="GO" id="GO:0006429">
    <property type="term" value="P:leucyl-tRNA aminoacylation"/>
    <property type="evidence" value="ECO:0007669"/>
    <property type="project" value="InterPro"/>
</dbReference>
<keyword evidence="4 10" id="KW-0547">Nucleotide-binding</keyword>
<gene>
    <name evidence="15" type="ORF">AU210_007187</name>
</gene>
<dbReference type="Pfam" id="PF09334">
    <property type="entry name" value="tRNA-synt_1g"/>
    <property type="match status" value="1"/>
</dbReference>
<dbReference type="InterPro" id="IPR009080">
    <property type="entry name" value="tRNAsynth_Ia_anticodon-bd"/>
</dbReference>
<feature type="domain" description="Methionyl/Valyl/Leucyl/Isoleucyl-tRNA synthetase anticodon-binding" evidence="13">
    <location>
        <begin position="823"/>
        <end position="942"/>
    </location>
</feature>
<dbReference type="GO" id="GO:0002161">
    <property type="term" value="F:aminoacyl-tRNA deacylase activity"/>
    <property type="evidence" value="ECO:0007669"/>
    <property type="project" value="InterPro"/>
</dbReference>
<dbReference type="InterPro" id="IPR015413">
    <property type="entry name" value="Methionyl/Leucyl_tRNA_Synth"/>
</dbReference>
<evidence type="ECO:0000256" key="4">
    <source>
        <dbReference type="ARBA" id="ARBA00022741"/>
    </source>
</evidence>
<dbReference type="InterPro" id="IPR002300">
    <property type="entry name" value="aa-tRNA-synth_Ia"/>
</dbReference>
<dbReference type="Gene3D" id="3.90.740.10">
    <property type="entry name" value="Valyl/Leucyl/Isoleucyl-tRNA synthetase, editing domain"/>
    <property type="match status" value="1"/>
</dbReference>
<reference evidence="15 16" key="1">
    <citation type="journal article" date="2016" name="Environ. Microbiol.">
        <title>Effector profiles distinguish formae speciales of Fusarium oxysporum.</title>
        <authorList>
            <person name="van Dam P."/>
            <person name="Fokkens L."/>
            <person name="Schmidt S.M."/>
            <person name="Linmans J.H."/>
            <person name="Kistler H.C."/>
            <person name="Ma L.J."/>
            <person name="Rep M."/>
        </authorList>
    </citation>
    <scope>NUCLEOTIDE SEQUENCE [LARGE SCALE GENOMIC DNA]</scope>
    <source>
        <strain evidence="15 16">Forc016</strain>
    </source>
</reference>
<evidence type="ECO:0000256" key="7">
    <source>
        <dbReference type="ARBA" id="ARBA00023146"/>
    </source>
</evidence>
<evidence type="ECO:0000313" key="16">
    <source>
        <dbReference type="Proteomes" id="UP000219602"/>
    </source>
</evidence>
<dbReference type="SUPFAM" id="SSF47323">
    <property type="entry name" value="Anticodon-binding domain of a subclass of class I aminoacyl-tRNA synthetases"/>
    <property type="match status" value="1"/>
</dbReference>
<name>A0A2H3HM42_FUSOX</name>
<organism evidence="15 16">
    <name type="scientific">Fusarium oxysporum f. sp. radicis-cucumerinum</name>
    <dbReference type="NCBI Taxonomy" id="327505"/>
    <lineage>
        <taxon>Eukaryota</taxon>
        <taxon>Fungi</taxon>
        <taxon>Dikarya</taxon>
        <taxon>Ascomycota</taxon>
        <taxon>Pezizomycotina</taxon>
        <taxon>Sordariomycetes</taxon>
        <taxon>Hypocreomycetidae</taxon>
        <taxon>Hypocreales</taxon>
        <taxon>Nectriaceae</taxon>
        <taxon>Fusarium</taxon>
        <taxon>Fusarium oxysporum species complex</taxon>
    </lineage>
</organism>
<comment type="catalytic activity">
    <reaction evidence="9">
        <text>tRNA(Leu) + L-leucine + ATP = L-leucyl-tRNA(Leu) + AMP + diphosphate</text>
        <dbReference type="Rhea" id="RHEA:11688"/>
        <dbReference type="Rhea" id="RHEA-COMP:9613"/>
        <dbReference type="Rhea" id="RHEA-COMP:9622"/>
        <dbReference type="ChEBI" id="CHEBI:30616"/>
        <dbReference type="ChEBI" id="CHEBI:33019"/>
        <dbReference type="ChEBI" id="CHEBI:57427"/>
        <dbReference type="ChEBI" id="CHEBI:78442"/>
        <dbReference type="ChEBI" id="CHEBI:78494"/>
        <dbReference type="ChEBI" id="CHEBI:456215"/>
        <dbReference type="EC" id="6.1.1.4"/>
    </reaction>
</comment>
<evidence type="ECO:0000256" key="10">
    <source>
        <dbReference type="RuleBase" id="RU363039"/>
    </source>
</evidence>
<evidence type="ECO:0000259" key="12">
    <source>
        <dbReference type="Pfam" id="PF00133"/>
    </source>
</evidence>
<dbReference type="InterPro" id="IPR009008">
    <property type="entry name" value="Val/Leu/Ile-tRNA-synth_edit"/>
</dbReference>
<evidence type="ECO:0000259" key="14">
    <source>
        <dbReference type="Pfam" id="PF09334"/>
    </source>
</evidence>
<comment type="caution">
    <text evidence="15">The sequence shown here is derived from an EMBL/GenBank/DDBJ whole genome shotgun (WGS) entry which is preliminary data.</text>
</comment>
<dbReference type="EMBL" id="MABQ02000004">
    <property type="protein sequence ID" value="PCD38723.1"/>
    <property type="molecule type" value="Genomic_DNA"/>
</dbReference>
<dbReference type="InterPro" id="IPR004493">
    <property type="entry name" value="Leu-tRNA-synth_Ia_arc/euk"/>
</dbReference>
<dbReference type="Pfam" id="PF08264">
    <property type="entry name" value="Anticodon_1"/>
    <property type="match status" value="1"/>
</dbReference>
<keyword evidence="5 10" id="KW-0067">ATP-binding</keyword>
<dbReference type="SUPFAM" id="SSF50677">
    <property type="entry name" value="ValRS/IleRS/LeuRS editing domain"/>
    <property type="match status" value="1"/>
</dbReference>
<dbReference type="GO" id="GO:0005524">
    <property type="term" value="F:ATP binding"/>
    <property type="evidence" value="ECO:0007669"/>
    <property type="project" value="UniProtKB-KW"/>
</dbReference>
<evidence type="ECO:0000256" key="11">
    <source>
        <dbReference type="SAM" id="MobiDB-lite"/>
    </source>
</evidence>
<reference evidence="15 16" key="2">
    <citation type="journal article" date="2017" name="Sci. Rep.">
        <title>A mobile pathogenicity chromosome in Fusarium oxysporum for infection of multiple cucurbit species.</title>
        <authorList>
            <person name="van Dam P."/>
            <person name="Fokkens L."/>
            <person name="Ayukawa Y."/>
            <person name="van der Gragt M."/>
            <person name="Ter Horst A."/>
            <person name="Brankovics B."/>
            <person name="Houterman P.M."/>
            <person name="Arie T."/>
            <person name="Rep M."/>
        </authorList>
    </citation>
    <scope>NUCLEOTIDE SEQUENCE [LARGE SCALE GENOMIC DNA]</scope>
    <source>
        <strain evidence="15 16">Forc016</strain>
    </source>
</reference>
<keyword evidence="3 10" id="KW-0436">Ligase</keyword>
<evidence type="ECO:0000256" key="9">
    <source>
        <dbReference type="ARBA" id="ARBA00047469"/>
    </source>
</evidence>
<dbReference type="Proteomes" id="UP000219602">
    <property type="component" value="Chromosome 5"/>
</dbReference>
<proteinExistence type="inferred from homology"/>
<evidence type="ECO:0000256" key="3">
    <source>
        <dbReference type="ARBA" id="ARBA00022598"/>
    </source>
</evidence>
<feature type="region of interest" description="Disordered" evidence="11">
    <location>
        <begin position="1"/>
        <end position="21"/>
    </location>
</feature>
<dbReference type="PANTHER" id="PTHR45794:SF1">
    <property type="entry name" value="LEUCINE--TRNA LIGASE, CYTOPLASMIC"/>
    <property type="match status" value="1"/>
</dbReference>
<dbReference type="PANTHER" id="PTHR45794">
    <property type="entry name" value="LEUCYL-TRNA SYNTHETASE"/>
    <property type="match status" value="1"/>
</dbReference>
<evidence type="ECO:0000256" key="2">
    <source>
        <dbReference type="ARBA" id="ARBA00013164"/>
    </source>
</evidence>
<feature type="domain" description="Aminoacyl-tRNA synthetase class Ia" evidence="12">
    <location>
        <begin position="223"/>
        <end position="785"/>
    </location>
</feature>
<dbReference type="InterPro" id="IPR013155">
    <property type="entry name" value="M/V/L/I-tRNA-synth_anticd-bd"/>
</dbReference>
<dbReference type="NCBIfam" id="TIGR00395">
    <property type="entry name" value="leuS_arch"/>
    <property type="match status" value="1"/>
</dbReference>
<keyword evidence="7 10" id="KW-0030">Aminoacyl-tRNA synthetase</keyword>
<evidence type="ECO:0000256" key="5">
    <source>
        <dbReference type="ARBA" id="ARBA00022840"/>
    </source>
</evidence>
<comment type="similarity">
    <text evidence="1 10">Belongs to the class-I aminoacyl-tRNA synthetase family.</text>
</comment>
<keyword evidence="6 10" id="KW-0648">Protein biosynthesis</keyword>